<reference evidence="1" key="1">
    <citation type="submission" date="2020-11" db="EMBL/GenBank/DDBJ databases">
        <authorList>
            <person name="Tran Van P."/>
        </authorList>
    </citation>
    <scope>NUCLEOTIDE SEQUENCE</scope>
</reference>
<feature type="non-terminal residue" evidence="1">
    <location>
        <position position="136"/>
    </location>
</feature>
<dbReference type="OrthoDB" id="4405280at2759"/>
<feature type="non-terminal residue" evidence="1">
    <location>
        <position position="1"/>
    </location>
</feature>
<evidence type="ECO:0000313" key="1">
    <source>
        <dbReference type="EMBL" id="CAD7238977.1"/>
    </source>
</evidence>
<organism evidence="1">
    <name type="scientific">Cyprideis torosa</name>
    <dbReference type="NCBI Taxonomy" id="163714"/>
    <lineage>
        <taxon>Eukaryota</taxon>
        <taxon>Metazoa</taxon>
        <taxon>Ecdysozoa</taxon>
        <taxon>Arthropoda</taxon>
        <taxon>Crustacea</taxon>
        <taxon>Oligostraca</taxon>
        <taxon>Ostracoda</taxon>
        <taxon>Podocopa</taxon>
        <taxon>Podocopida</taxon>
        <taxon>Cytherocopina</taxon>
        <taxon>Cytheroidea</taxon>
        <taxon>Cytherideidae</taxon>
        <taxon>Cyprideis</taxon>
    </lineage>
</organism>
<protein>
    <submittedName>
        <fullName evidence="1">Uncharacterized protein</fullName>
    </submittedName>
</protein>
<proteinExistence type="predicted"/>
<dbReference type="AlphaFoldDB" id="A0A7R8WVI2"/>
<sequence>NCGGIDVHGKKRKKRQADTFFVDVEDEDPHVVQTYNTGAFAEEIVVESNAILTFEKSERRVAVQPLEPEEVCISMVWFILALIITALLSLVAVAVAVSCWLLSYRRHERGVGPLPHPIDFPNPLFTTPEPLAEPSP</sequence>
<name>A0A7R8WVI2_9CRUS</name>
<dbReference type="EMBL" id="OB712889">
    <property type="protein sequence ID" value="CAD7238977.1"/>
    <property type="molecule type" value="Genomic_DNA"/>
</dbReference>
<accession>A0A7R8WVI2</accession>
<gene>
    <name evidence="1" type="ORF">CTOB1V02_LOCUS16792</name>
</gene>